<protein>
    <submittedName>
        <fullName evidence="1 3">Uncharacterized protein</fullName>
    </submittedName>
</protein>
<dbReference type="Proteomes" id="UP000278807">
    <property type="component" value="Unassembled WGS sequence"/>
</dbReference>
<sequence length="79" mass="8787">MFTKALRKSNAKWVDVSMQADIDEPLPRLAYMASPSPSSVPPVIIFSRSVSRVLCSSNWTHRRVLSPSPTLPLFTCTPL</sequence>
<reference evidence="1 2" key="2">
    <citation type="submission" date="2018-11" db="EMBL/GenBank/DDBJ databases">
        <authorList>
            <consortium name="Pathogen Informatics"/>
        </authorList>
    </citation>
    <scope>NUCLEOTIDE SEQUENCE [LARGE SCALE GENOMIC DNA]</scope>
</reference>
<reference evidence="3" key="1">
    <citation type="submission" date="2017-02" db="UniProtKB">
        <authorList>
            <consortium name="WormBaseParasite"/>
        </authorList>
    </citation>
    <scope>IDENTIFICATION</scope>
</reference>
<accession>A0A0R3THD0</accession>
<organism evidence="3">
    <name type="scientific">Rodentolepis nana</name>
    <name type="common">Dwarf tapeworm</name>
    <name type="synonym">Hymenolepis nana</name>
    <dbReference type="NCBI Taxonomy" id="102285"/>
    <lineage>
        <taxon>Eukaryota</taxon>
        <taxon>Metazoa</taxon>
        <taxon>Spiralia</taxon>
        <taxon>Lophotrochozoa</taxon>
        <taxon>Platyhelminthes</taxon>
        <taxon>Cestoda</taxon>
        <taxon>Eucestoda</taxon>
        <taxon>Cyclophyllidea</taxon>
        <taxon>Hymenolepididae</taxon>
        <taxon>Rodentolepis</taxon>
    </lineage>
</organism>
<evidence type="ECO:0000313" key="1">
    <source>
        <dbReference type="EMBL" id="VDO02327.1"/>
    </source>
</evidence>
<evidence type="ECO:0000313" key="3">
    <source>
        <dbReference type="WBParaSite" id="HNAJ_0000647101-mRNA-1"/>
    </source>
</evidence>
<dbReference type="WBParaSite" id="HNAJ_0000647101-mRNA-1">
    <property type="protein sequence ID" value="HNAJ_0000647101-mRNA-1"/>
    <property type="gene ID" value="HNAJ_0000647101"/>
</dbReference>
<dbReference type="EMBL" id="UZAE01007150">
    <property type="protein sequence ID" value="VDO02327.1"/>
    <property type="molecule type" value="Genomic_DNA"/>
</dbReference>
<name>A0A0R3THD0_RODNA</name>
<keyword evidence="2" id="KW-1185">Reference proteome</keyword>
<gene>
    <name evidence="1" type="ORF">HNAJ_LOCUS6467</name>
</gene>
<evidence type="ECO:0000313" key="2">
    <source>
        <dbReference type="Proteomes" id="UP000278807"/>
    </source>
</evidence>
<dbReference type="AlphaFoldDB" id="A0A0R3THD0"/>
<proteinExistence type="predicted"/>